<evidence type="ECO:0000256" key="6">
    <source>
        <dbReference type="RuleBase" id="RU363077"/>
    </source>
</evidence>
<dbReference type="PANTHER" id="PTHR31218">
    <property type="entry name" value="WAT1-RELATED PROTEIN"/>
    <property type="match status" value="1"/>
</dbReference>
<evidence type="ECO:0000256" key="3">
    <source>
        <dbReference type="ARBA" id="ARBA00022692"/>
    </source>
</evidence>
<dbReference type="GO" id="GO:0016020">
    <property type="term" value="C:membrane"/>
    <property type="evidence" value="ECO:0007669"/>
    <property type="project" value="UniProtKB-SubCell"/>
</dbReference>
<keyword evidence="5 6" id="KW-0472">Membrane</keyword>
<evidence type="ECO:0000256" key="4">
    <source>
        <dbReference type="ARBA" id="ARBA00022989"/>
    </source>
</evidence>
<dbReference type="GO" id="GO:0022857">
    <property type="term" value="F:transmembrane transporter activity"/>
    <property type="evidence" value="ECO:0007669"/>
    <property type="project" value="InterPro"/>
</dbReference>
<evidence type="ECO:0000256" key="2">
    <source>
        <dbReference type="ARBA" id="ARBA00007635"/>
    </source>
</evidence>
<keyword evidence="3 6" id="KW-0812">Transmembrane</keyword>
<proteinExistence type="inferred from homology"/>
<feature type="domain" description="EamA" evidence="7">
    <location>
        <begin position="7"/>
        <end position="138"/>
    </location>
</feature>
<dbReference type="AlphaFoldDB" id="A0AAX6FY58"/>
<comment type="caution">
    <text evidence="8">The sequence shown here is derived from an EMBL/GenBank/DDBJ whole genome shotgun (WGS) entry which is preliminary data.</text>
</comment>
<feature type="transmembrane region" description="Helical" evidence="6">
    <location>
        <begin position="245"/>
        <end position="266"/>
    </location>
</feature>
<feature type="transmembrane region" description="Helical" evidence="6">
    <location>
        <begin position="303"/>
        <end position="322"/>
    </location>
</feature>
<accession>A0AAX6FY58</accession>
<feature type="transmembrane region" description="Helical" evidence="6">
    <location>
        <begin position="181"/>
        <end position="201"/>
    </location>
</feature>
<keyword evidence="9" id="KW-1185">Reference proteome</keyword>
<dbReference type="InterPro" id="IPR030184">
    <property type="entry name" value="WAT1-related"/>
</dbReference>
<feature type="transmembrane region" description="Helical" evidence="6">
    <location>
        <begin position="7"/>
        <end position="28"/>
    </location>
</feature>
<feature type="transmembrane region" description="Helical" evidence="6">
    <location>
        <begin position="213"/>
        <end position="233"/>
    </location>
</feature>
<name>A0AAX6FY58_IRIPA</name>
<feature type="transmembrane region" description="Helical" evidence="6">
    <location>
        <begin position="34"/>
        <end position="56"/>
    </location>
</feature>
<dbReference type="EMBL" id="JANAVB010025196">
    <property type="protein sequence ID" value="KAJ6820978.1"/>
    <property type="molecule type" value="Genomic_DNA"/>
</dbReference>
<dbReference type="Pfam" id="PF00892">
    <property type="entry name" value="EamA"/>
    <property type="match status" value="2"/>
</dbReference>
<dbReference type="SUPFAM" id="SSF103481">
    <property type="entry name" value="Multidrug resistance efflux transporter EmrE"/>
    <property type="match status" value="2"/>
</dbReference>
<protein>
    <recommendedName>
        <fullName evidence="6">WAT1-related protein</fullName>
    </recommendedName>
</protein>
<sequence length="354" mass="39117">MDERKPYVVVLVIQLLYTGLYIISKVAFDEGMSTFIFIFYRQAAATVLLLPLAFIFERKTAPPISALIVLKIFMLALLGITFSLNVYNVGLKYTSATVASAVTNSVPIITFFLALILRMETVKLKSASGIAKVLGVALCLSGIMTIAFYVGPKINPLNHHHLFSHKSSNSSDASTPSSASWVKGTFLMITANTTWSLWLVLQGMLLREYSSKVLLTTFQCLFSTIQTFIVAMVMERDLSRWKLRLDMGLLAVAYCGFVITGITFYLQAWCIEKKGPVFQAMSTPLALVFTIICSFFIGETIHLGSILGGILMVVGLYSVLWGKSKEATVKNQLSVEEVSTIQETELSSPFRSPF</sequence>
<dbReference type="InterPro" id="IPR037185">
    <property type="entry name" value="EmrE-like"/>
</dbReference>
<evidence type="ECO:0000256" key="1">
    <source>
        <dbReference type="ARBA" id="ARBA00004141"/>
    </source>
</evidence>
<reference evidence="8" key="1">
    <citation type="journal article" date="2023" name="GigaByte">
        <title>Genome assembly of the bearded iris, Iris pallida Lam.</title>
        <authorList>
            <person name="Bruccoleri R.E."/>
            <person name="Oakeley E.J."/>
            <person name="Faust A.M.E."/>
            <person name="Altorfer M."/>
            <person name="Dessus-Babus S."/>
            <person name="Burckhardt D."/>
            <person name="Oertli M."/>
            <person name="Naumann U."/>
            <person name="Petersen F."/>
            <person name="Wong J."/>
        </authorList>
    </citation>
    <scope>NUCLEOTIDE SEQUENCE</scope>
    <source>
        <strain evidence="8">GSM-AAB239-AS_SAM_17_03QT</strain>
    </source>
</reference>
<feature type="domain" description="EamA" evidence="7">
    <location>
        <begin position="183"/>
        <end position="320"/>
    </location>
</feature>
<dbReference type="Proteomes" id="UP001140949">
    <property type="component" value="Unassembled WGS sequence"/>
</dbReference>
<evidence type="ECO:0000256" key="5">
    <source>
        <dbReference type="ARBA" id="ARBA00023136"/>
    </source>
</evidence>
<evidence type="ECO:0000313" key="9">
    <source>
        <dbReference type="Proteomes" id="UP001140949"/>
    </source>
</evidence>
<evidence type="ECO:0000259" key="7">
    <source>
        <dbReference type="Pfam" id="PF00892"/>
    </source>
</evidence>
<reference evidence="8" key="2">
    <citation type="submission" date="2023-04" db="EMBL/GenBank/DDBJ databases">
        <authorList>
            <person name="Bruccoleri R.E."/>
            <person name="Oakeley E.J."/>
            <person name="Faust A.-M."/>
            <person name="Dessus-Babus S."/>
            <person name="Altorfer M."/>
            <person name="Burckhardt D."/>
            <person name="Oertli M."/>
            <person name="Naumann U."/>
            <person name="Petersen F."/>
            <person name="Wong J."/>
        </authorList>
    </citation>
    <scope>NUCLEOTIDE SEQUENCE</scope>
    <source>
        <strain evidence="8">GSM-AAB239-AS_SAM_17_03QT</strain>
        <tissue evidence="8">Leaf</tissue>
    </source>
</reference>
<keyword evidence="4 6" id="KW-1133">Transmembrane helix</keyword>
<feature type="transmembrane region" description="Helical" evidence="6">
    <location>
        <begin position="93"/>
        <end position="117"/>
    </location>
</feature>
<feature type="transmembrane region" description="Helical" evidence="6">
    <location>
        <begin position="129"/>
        <end position="150"/>
    </location>
</feature>
<comment type="subcellular location">
    <subcellularLocation>
        <location evidence="1 6">Membrane</location>
        <topology evidence="1 6">Multi-pass membrane protein</topology>
    </subcellularLocation>
</comment>
<feature type="transmembrane region" description="Helical" evidence="6">
    <location>
        <begin position="68"/>
        <end position="87"/>
    </location>
</feature>
<organism evidence="8 9">
    <name type="scientific">Iris pallida</name>
    <name type="common">Sweet iris</name>
    <dbReference type="NCBI Taxonomy" id="29817"/>
    <lineage>
        <taxon>Eukaryota</taxon>
        <taxon>Viridiplantae</taxon>
        <taxon>Streptophyta</taxon>
        <taxon>Embryophyta</taxon>
        <taxon>Tracheophyta</taxon>
        <taxon>Spermatophyta</taxon>
        <taxon>Magnoliopsida</taxon>
        <taxon>Liliopsida</taxon>
        <taxon>Asparagales</taxon>
        <taxon>Iridaceae</taxon>
        <taxon>Iridoideae</taxon>
        <taxon>Irideae</taxon>
        <taxon>Iris</taxon>
    </lineage>
</organism>
<feature type="transmembrane region" description="Helical" evidence="6">
    <location>
        <begin position="278"/>
        <end position="297"/>
    </location>
</feature>
<dbReference type="InterPro" id="IPR000620">
    <property type="entry name" value="EamA_dom"/>
</dbReference>
<comment type="similarity">
    <text evidence="2 6">Belongs to the drug/metabolite transporter (DMT) superfamily. Plant drug/metabolite exporter (P-DME) (TC 2.A.7.4) family.</text>
</comment>
<evidence type="ECO:0000313" key="8">
    <source>
        <dbReference type="EMBL" id="KAJ6820978.1"/>
    </source>
</evidence>
<gene>
    <name evidence="8" type="ORF">M6B38_394620</name>
</gene>